<evidence type="ECO:0000256" key="2">
    <source>
        <dbReference type="ARBA" id="ARBA00023224"/>
    </source>
</evidence>
<dbReference type="InterPro" id="IPR001610">
    <property type="entry name" value="PAC"/>
</dbReference>
<dbReference type="Pfam" id="PF00015">
    <property type="entry name" value="MCPsignal"/>
    <property type="match status" value="1"/>
</dbReference>
<dbReference type="PROSITE" id="PS50113">
    <property type="entry name" value="PAC"/>
    <property type="match status" value="2"/>
</dbReference>
<dbReference type="InterPro" id="IPR004089">
    <property type="entry name" value="MCPsignal_dom"/>
</dbReference>
<feature type="domain" description="PAC" evidence="7">
    <location>
        <begin position="213"/>
        <end position="265"/>
    </location>
</feature>
<dbReference type="Gene3D" id="1.10.287.950">
    <property type="entry name" value="Methyl-accepting chemotaxis protein"/>
    <property type="match status" value="1"/>
</dbReference>
<dbReference type="InterPro" id="IPR013656">
    <property type="entry name" value="PAS_4"/>
</dbReference>
<dbReference type="GO" id="GO:0007165">
    <property type="term" value="P:signal transduction"/>
    <property type="evidence" value="ECO:0007669"/>
    <property type="project" value="UniProtKB-KW"/>
</dbReference>
<evidence type="ECO:0000313" key="8">
    <source>
        <dbReference type="EMBL" id="RCW69930.1"/>
    </source>
</evidence>
<dbReference type="InterPro" id="IPR004090">
    <property type="entry name" value="Chemotax_Me-accpt_rcpt"/>
</dbReference>
<comment type="caution">
    <text evidence="8">The sequence shown here is derived from an EMBL/GenBank/DDBJ whole genome shotgun (WGS) entry which is preliminary data.</text>
</comment>
<evidence type="ECO:0000259" key="7">
    <source>
        <dbReference type="PROSITE" id="PS50113"/>
    </source>
</evidence>
<dbReference type="SMART" id="SM00283">
    <property type="entry name" value="MA"/>
    <property type="match status" value="1"/>
</dbReference>
<dbReference type="SUPFAM" id="SSF58104">
    <property type="entry name" value="Methyl-accepting chemotaxis protein (MCP) signaling domain"/>
    <property type="match status" value="1"/>
</dbReference>
<dbReference type="GO" id="GO:0016020">
    <property type="term" value="C:membrane"/>
    <property type="evidence" value="ECO:0007669"/>
    <property type="project" value="InterPro"/>
</dbReference>
<dbReference type="Pfam" id="PF08447">
    <property type="entry name" value="PAS_3"/>
    <property type="match status" value="1"/>
</dbReference>
<keyword evidence="1" id="KW-0808">Transferase</keyword>
<dbReference type="GO" id="GO:0004888">
    <property type="term" value="F:transmembrane signaling receptor activity"/>
    <property type="evidence" value="ECO:0007669"/>
    <property type="project" value="InterPro"/>
</dbReference>
<dbReference type="InterPro" id="IPR013655">
    <property type="entry name" value="PAS_fold_3"/>
</dbReference>
<evidence type="ECO:0000256" key="4">
    <source>
        <dbReference type="SAM" id="Coils"/>
    </source>
</evidence>
<sequence>MFLTRKKKQDMADCQALASQCQAVYSAIRHAVATIEFTTDGLILDVNDRFLEVVGYRREEVVGKHHSLFCDREVANSAEYRKFWDALRAGQAQTDTFRRRRKDGRQLWLEATYFPVHGDDGRVQRVMKIASDVTEKQEHLRDQQAVFESVDRSMAIIEFEPDGTIITANANFLAATGYRLSQVEGKHHRMFCDPGFYRENPDFWKQLASGQFRSGRFHRLRSDGSDLWLEASYNPIMDEGGRVIKVIKFASDITERVEKALQTQDAAAVASSTATQTANIIGKADEALRQSKTTAERIEAGVDKARALIADLNERSQSIEKMVDTIAGVADQTNLLALNAAIEAARAGEHGRGFAVVADEVRKLAARTGTATDEIADVIHTILELSGGVETQIAEVLDVAVEGRRQSEDAEAVIAEIRDGARAVLAAIDDIGR</sequence>
<feature type="domain" description="PAS" evidence="6">
    <location>
        <begin position="40"/>
        <end position="64"/>
    </location>
</feature>
<dbReference type="PANTHER" id="PTHR24422">
    <property type="entry name" value="CHEMOTAXIS PROTEIN METHYLTRANSFERASE"/>
    <property type="match status" value="1"/>
</dbReference>
<dbReference type="InterPro" id="IPR000700">
    <property type="entry name" value="PAS-assoc_C"/>
</dbReference>
<keyword evidence="1" id="KW-0418">Kinase</keyword>
<gene>
    <name evidence="8" type="ORF">DET61_10591</name>
</gene>
<dbReference type="SMART" id="SM00091">
    <property type="entry name" value="PAS"/>
    <property type="match status" value="2"/>
</dbReference>
<reference evidence="8 9" key="1">
    <citation type="submission" date="2018-07" db="EMBL/GenBank/DDBJ databases">
        <title>Freshwater and sediment microbial communities from various areas in North America, analyzing microbe dynamics in response to fracking.</title>
        <authorList>
            <person name="Lamendella R."/>
        </authorList>
    </citation>
    <scope>NUCLEOTIDE SEQUENCE [LARGE SCALE GENOMIC DNA]</scope>
    <source>
        <strain evidence="8 9">105B</strain>
    </source>
</reference>
<name>A0A368XPI5_MARNT</name>
<dbReference type="PROSITE" id="PS50111">
    <property type="entry name" value="CHEMOTAXIS_TRANSDUC_2"/>
    <property type="match status" value="1"/>
</dbReference>
<dbReference type="PANTHER" id="PTHR24422:SF10">
    <property type="entry name" value="CHEMOTAXIS PROTEIN METHYLTRANSFERASE 2"/>
    <property type="match status" value="1"/>
</dbReference>
<dbReference type="EMBL" id="QPJI01000005">
    <property type="protein sequence ID" value="RCW69930.1"/>
    <property type="molecule type" value="Genomic_DNA"/>
</dbReference>
<evidence type="ECO:0000259" key="5">
    <source>
        <dbReference type="PROSITE" id="PS50111"/>
    </source>
</evidence>
<evidence type="ECO:0000259" key="6">
    <source>
        <dbReference type="PROSITE" id="PS50112"/>
    </source>
</evidence>
<dbReference type="Gene3D" id="3.30.450.20">
    <property type="entry name" value="PAS domain"/>
    <property type="match status" value="2"/>
</dbReference>
<dbReference type="SMART" id="SM00086">
    <property type="entry name" value="PAC"/>
    <property type="match status" value="2"/>
</dbReference>
<evidence type="ECO:0000313" key="9">
    <source>
        <dbReference type="Proteomes" id="UP000253647"/>
    </source>
</evidence>
<dbReference type="Proteomes" id="UP000253647">
    <property type="component" value="Unassembled WGS sequence"/>
</dbReference>
<dbReference type="GO" id="GO:0006935">
    <property type="term" value="P:chemotaxis"/>
    <property type="evidence" value="ECO:0007669"/>
    <property type="project" value="InterPro"/>
</dbReference>
<feature type="coiled-coil region" evidence="4">
    <location>
        <begin position="295"/>
        <end position="322"/>
    </location>
</feature>
<dbReference type="SUPFAM" id="SSF55785">
    <property type="entry name" value="PYP-like sensor domain (PAS domain)"/>
    <property type="match status" value="2"/>
</dbReference>
<evidence type="ECO:0000256" key="1">
    <source>
        <dbReference type="ARBA" id="ARBA00022777"/>
    </source>
</evidence>
<keyword evidence="2 3" id="KW-0807">Transducer</keyword>
<accession>A0A368XPI5</accession>
<keyword evidence="4" id="KW-0175">Coiled coil</keyword>
<dbReference type="PRINTS" id="PR00260">
    <property type="entry name" value="CHEMTRNSDUCR"/>
</dbReference>
<dbReference type="PROSITE" id="PS50112">
    <property type="entry name" value="PAS"/>
    <property type="match status" value="1"/>
</dbReference>
<organism evidence="8 9">
    <name type="scientific">Marinobacter nauticus</name>
    <name type="common">Marinobacter hydrocarbonoclasticus</name>
    <name type="synonym">Marinobacter aquaeolei</name>
    <dbReference type="NCBI Taxonomy" id="2743"/>
    <lineage>
        <taxon>Bacteria</taxon>
        <taxon>Pseudomonadati</taxon>
        <taxon>Pseudomonadota</taxon>
        <taxon>Gammaproteobacteria</taxon>
        <taxon>Pseudomonadales</taxon>
        <taxon>Marinobacteraceae</taxon>
        <taxon>Marinobacter</taxon>
    </lineage>
</organism>
<evidence type="ECO:0000256" key="3">
    <source>
        <dbReference type="PROSITE-ProRule" id="PRU00284"/>
    </source>
</evidence>
<dbReference type="AlphaFoldDB" id="A0A368XPI5"/>
<feature type="domain" description="PAC" evidence="7">
    <location>
        <begin position="93"/>
        <end position="145"/>
    </location>
</feature>
<protein>
    <submittedName>
        <fullName evidence="8">Methyl-accepting chemotaxis sensory transducer with Pas/Pac sensor</fullName>
    </submittedName>
</protein>
<dbReference type="GO" id="GO:0016301">
    <property type="term" value="F:kinase activity"/>
    <property type="evidence" value="ECO:0007669"/>
    <property type="project" value="UniProtKB-KW"/>
</dbReference>
<dbReference type="CDD" id="cd00130">
    <property type="entry name" value="PAS"/>
    <property type="match status" value="2"/>
</dbReference>
<proteinExistence type="predicted"/>
<dbReference type="Pfam" id="PF08448">
    <property type="entry name" value="PAS_4"/>
    <property type="match status" value="1"/>
</dbReference>
<dbReference type="InterPro" id="IPR035965">
    <property type="entry name" value="PAS-like_dom_sf"/>
</dbReference>
<dbReference type="InterPro" id="IPR050903">
    <property type="entry name" value="Bact_Chemotaxis_MeTrfase"/>
</dbReference>
<dbReference type="InterPro" id="IPR000014">
    <property type="entry name" value="PAS"/>
</dbReference>
<dbReference type="NCBIfam" id="TIGR00229">
    <property type="entry name" value="sensory_box"/>
    <property type="match status" value="2"/>
</dbReference>
<feature type="domain" description="Methyl-accepting transducer" evidence="5">
    <location>
        <begin position="250"/>
        <end position="433"/>
    </location>
</feature>